<dbReference type="InterPro" id="IPR017907">
    <property type="entry name" value="Znf_RING_CS"/>
</dbReference>
<keyword evidence="3" id="KW-0862">Zinc</keyword>
<reference evidence="7" key="1">
    <citation type="submission" date="2021-01" db="EMBL/GenBank/DDBJ databases">
        <authorList>
            <person name="Corre E."/>
            <person name="Pelletier E."/>
            <person name="Niang G."/>
            <person name="Scheremetjew M."/>
            <person name="Finn R."/>
            <person name="Kale V."/>
            <person name="Holt S."/>
            <person name="Cochrane G."/>
            <person name="Meng A."/>
            <person name="Brown T."/>
            <person name="Cohen L."/>
        </authorList>
    </citation>
    <scope>NUCLEOTIDE SEQUENCE</scope>
    <source>
        <strain evidence="7">NIES-2562</strain>
    </source>
</reference>
<evidence type="ECO:0000256" key="4">
    <source>
        <dbReference type="PROSITE-ProRule" id="PRU00175"/>
    </source>
</evidence>
<dbReference type="EMBL" id="HBIB01032012">
    <property type="protein sequence ID" value="CAE0258461.1"/>
    <property type="molecule type" value="Transcribed_RNA"/>
</dbReference>
<keyword evidence="5" id="KW-0175">Coiled coil</keyword>
<dbReference type="GO" id="GO:0008270">
    <property type="term" value="F:zinc ion binding"/>
    <property type="evidence" value="ECO:0007669"/>
    <property type="project" value="UniProtKB-KW"/>
</dbReference>
<protein>
    <recommendedName>
        <fullName evidence="6">RING-type domain-containing protein</fullName>
    </recommendedName>
</protein>
<organism evidence="7">
    <name type="scientific">Palpitomonas bilix</name>
    <dbReference type="NCBI Taxonomy" id="652834"/>
    <lineage>
        <taxon>Eukaryota</taxon>
        <taxon>Eukaryota incertae sedis</taxon>
    </lineage>
</organism>
<dbReference type="InterPro" id="IPR013083">
    <property type="entry name" value="Znf_RING/FYVE/PHD"/>
</dbReference>
<proteinExistence type="predicted"/>
<keyword evidence="2 4" id="KW-0863">Zinc-finger</keyword>
<sequence>MASIDFYRKLSEPSKVTCNKCRRSSASLARTSFYFSLCSHIFCTHCLKRMFDMETTATCPVCSLKFGQSDLVEDALDRAEGQREMKIRRQLKKEAYLQRHNFPNTPGYYEFQERFEDAVESIMQRRDLDETFEWLAQLSRQGATSISENLAAEALNMHDVEEEEQDRLGGGKKKEGGIEEKRESVDLVIPGQGQFTSFELPACSESLREAAKRSEARRRSLTKEEQMAQKKVEKLAGGFKNEWFPAFVRSVCLSSL</sequence>
<dbReference type="Pfam" id="PF14634">
    <property type="entry name" value="zf-RING_5"/>
    <property type="match status" value="1"/>
</dbReference>
<dbReference type="PANTHER" id="PTHR12683:SF13">
    <property type="entry name" value="CDK-ACTIVATING KINASE ASSEMBLY FACTOR MAT1"/>
    <property type="match status" value="1"/>
</dbReference>
<accession>A0A7S3DIS7</accession>
<dbReference type="SUPFAM" id="SSF57850">
    <property type="entry name" value="RING/U-box"/>
    <property type="match status" value="1"/>
</dbReference>
<evidence type="ECO:0000313" key="7">
    <source>
        <dbReference type="EMBL" id="CAE0258461.1"/>
    </source>
</evidence>
<dbReference type="GO" id="GO:0006357">
    <property type="term" value="P:regulation of transcription by RNA polymerase II"/>
    <property type="evidence" value="ECO:0007669"/>
    <property type="project" value="TreeGrafter"/>
</dbReference>
<dbReference type="PANTHER" id="PTHR12683">
    <property type="entry name" value="CDK-ACTIVATING KINASE ASSEMBLY FACTOR MAT1"/>
    <property type="match status" value="1"/>
</dbReference>
<dbReference type="PROSITE" id="PS00518">
    <property type="entry name" value="ZF_RING_1"/>
    <property type="match status" value="1"/>
</dbReference>
<evidence type="ECO:0000256" key="2">
    <source>
        <dbReference type="ARBA" id="ARBA00022771"/>
    </source>
</evidence>
<dbReference type="AlphaFoldDB" id="A0A7S3DIS7"/>
<evidence type="ECO:0000256" key="3">
    <source>
        <dbReference type="ARBA" id="ARBA00022833"/>
    </source>
</evidence>
<evidence type="ECO:0000256" key="1">
    <source>
        <dbReference type="ARBA" id="ARBA00022723"/>
    </source>
</evidence>
<feature type="domain" description="RING-type" evidence="6">
    <location>
        <begin position="18"/>
        <end position="63"/>
    </location>
</feature>
<keyword evidence="1" id="KW-0479">Metal-binding</keyword>
<feature type="coiled-coil region" evidence="5">
    <location>
        <begin position="204"/>
        <end position="231"/>
    </location>
</feature>
<gene>
    <name evidence="7" type="ORF">PBIL07802_LOCUS20724</name>
</gene>
<dbReference type="Gene3D" id="3.30.40.10">
    <property type="entry name" value="Zinc/RING finger domain, C3HC4 (zinc finger)"/>
    <property type="match status" value="1"/>
</dbReference>
<name>A0A7S3DIS7_9EUKA</name>
<dbReference type="PROSITE" id="PS50089">
    <property type="entry name" value="ZF_RING_2"/>
    <property type="match status" value="1"/>
</dbReference>
<dbReference type="GO" id="GO:0005675">
    <property type="term" value="C:transcription factor TFIIH holo complex"/>
    <property type="evidence" value="ECO:0007669"/>
    <property type="project" value="TreeGrafter"/>
</dbReference>
<evidence type="ECO:0000256" key="5">
    <source>
        <dbReference type="SAM" id="Coils"/>
    </source>
</evidence>
<dbReference type="GO" id="GO:0006281">
    <property type="term" value="P:DNA repair"/>
    <property type="evidence" value="ECO:0007669"/>
    <property type="project" value="TreeGrafter"/>
</dbReference>
<evidence type="ECO:0000259" key="6">
    <source>
        <dbReference type="PROSITE" id="PS50089"/>
    </source>
</evidence>
<dbReference type="InterPro" id="IPR001841">
    <property type="entry name" value="Znf_RING"/>
</dbReference>